<dbReference type="EMBL" id="CBEP010000075">
    <property type="protein sequence ID" value="CDC04726.1"/>
    <property type="molecule type" value="Genomic_DNA"/>
</dbReference>
<proteinExistence type="predicted"/>
<dbReference type="Proteomes" id="UP000018168">
    <property type="component" value="Unassembled WGS sequence"/>
</dbReference>
<gene>
    <name evidence="1" type="ORF">BN578_00261</name>
</gene>
<organism evidence="1 2">
    <name type="scientific">[Clostridium] leptum CAG:27</name>
    <dbReference type="NCBI Taxonomy" id="1263068"/>
    <lineage>
        <taxon>Bacteria</taxon>
        <taxon>Bacillati</taxon>
        <taxon>Bacillota</taxon>
        <taxon>Clostridia</taxon>
        <taxon>Eubacteriales</taxon>
        <taxon>Oscillospiraceae</taxon>
        <taxon>Oscillospiraceae incertae sedis</taxon>
    </lineage>
</organism>
<accession>R6NET2</accession>
<comment type="caution">
    <text evidence="1">The sequence shown here is derived from an EMBL/GenBank/DDBJ whole genome shotgun (WGS) entry which is preliminary data.</text>
</comment>
<protein>
    <submittedName>
        <fullName evidence="1">Uncharacterized protein</fullName>
    </submittedName>
</protein>
<sequence length="67" mass="7704">MFFLLDQFRQLFSAQRFAFDDKIIHQTIVEAFIFSLIASDQITATVADLIEDNPGIFQRSACFSIQI</sequence>
<evidence type="ECO:0000313" key="1">
    <source>
        <dbReference type="EMBL" id="CDC04726.1"/>
    </source>
</evidence>
<reference evidence="1" key="1">
    <citation type="submission" date="2012-11" db="EMBL/GenBank/DDBJ databases">
        <title>Dependencies among metagenomic species, viruses, plasmids and units of genetic variation.</title>
        <authorList>
            <person name="Nielsen H.B."/>
            <person name="Almeida M."/>
            <person name="Juncker A.S."/>
            <person name="Rasmussen S."/>
            <person name="Li J."/>
            <person name="Sunagawa S."/>
            <person name="Plichta D."/>
            <person name="Gautier L."/>
            <person name="Le Chatelier E."/>
            <person name="Peletier E."/>
            <person name="Bonde I."/>
            <person name="Nielsen T."/>
            <person name="Manichanh C."/>
            <person name="Arumugam M."/>
            <person name="Batto J."/>
            <person name="Santos M.B.Q.D."/>
            <person name="Blom N."/>
            <person name="Borruel N."/>
            <person name="Burgdorf K.S."/>
            <person name="Boumezbeur F."/>
            <person name="Casellas F."/>
            <person name="Dore J."/>
            <person name="Guarner F."/>
            <person name="Hansen T."/>
            <person name="Hildebrand F."/>
            <person name="Kaas R.S."/>
            <person name="Kennedy S."/>
            <person name="Kristiansen K."/>
            <person name="Kultima J.R."/>
            <person name="Leonard P."/>
            <person name="Levenez F."/>
            <person name="Lund O."/>
            <person name="Moumen B."/>
            <person name="Le Paslier D."/>
            <person name="Pons N."/>
            <person name="Pedersen O."/>
            <person name="Prifti E."/>
            <person name="Qin J."/>
            <person name="Raes J."/>
            <person name="Tap J."/>
            <person name="Tims S."/>
            <person name="Ussery D.W."/>
            <person name="Yamada T."/>
            <person name="MetaHit consortium"/>
            <person name="Renault P."/>
            <person name="Sicheritz-Ponten T."/>
            <person name="Bork P."/>
            <person name="Wang J."/>
            <person name="Brunak S."/>
            <person name="Ehrlich S.D."/>
        </authorList>
    </citation>
    <scope>NUCLEOTIDE SEQUENCE [LARGE SCALE GENOMIC DNA]</scope>
</reference>
<dbReference type="AlphaFoldDB" id="R6NET2"/>
<name>R6NET2_9FIRM</name>
<evidence type="ECO:0000313" key="2">
    <source>
        <dbReference type="Proteomes" id="UP000018168"/>
    </source>
</evidence>